<accession>A0ABP6UYH6</accession>
<keyword evidence="2" id="KW-1185">Reference proteome</keyword>
<evidence type="ECO:0000313" key="2">
    <source>
        <dbReference type="Proteomes" id="UP001500707"/>
    </source>
</evidence>
<reference evidence="2" key="1">
    <citation type="journal article" date="2019" name="Int. J. Syst. Evol. Microbiol.">
        <title>The Global Catalogue of Microorganisms (GCM) 10K type strain sequencing project: providing services to taxonomists for standard genome sequencing and annotation.</title>
        <authorList>
            <consortium name="The Broad Institute Genomics Platform"/>
            <consortium name="The Broad Institute Genome Sequencing Center for Infectious Disease"/>
            <person name="Wu L."/>
            <person name="Ma J."/>
        </authorList>
    </citation>
    <scope>NUCLEOTIDE SEQUENCE [LARGE SCALE GENOMIC DNA]</scope>
    <source>
        <strain evidence="2">JCM 17656</strain>
    </source>
</reference>
<dbReference type="Proteomes" id="UP001500707">
    <property type="component" value="Unassembled WGS sequence"/>
</dbReference>
<protein>
    <submittedName>
        <fullName evidence="1">Uncharacterized protein</fullName>
    </submittedName>
</protein>
<organism evidence="1 2">
    <name type="scientific">Streptomyces osmaniensis</name>
    <dbReference type="NCBI Taxonomy" id="593134"/>
    <lineage>
        <taxon>Bacteria</taxon>
        <taxon>Bacillati</taxon>
        <taxon>Actinomycetota</taxon>
        <taxon>Actinomycetes</taxon>
        <taxon>Kitasatosporales</taxon>
        <taxon>Streptomycetaceae</taxon>
        <taxon>Streptomyces</taxon>
    </lineage>
</organism>
<gene>
    <name evidence="1" type="ORF">GCM10022295_01460</name>
</gene>
<sequence>MYELDREQAVADGCVRFVDCPERGDARESAAWVDTQLNAGHFRGGGGTVFEADYKWGVTMHDGSPVTEEFAGTGRRAWHERLVVSVQKEHRWMALTGLALPR</sequence>
<proteinExistence type="predicted"/>
<dbReference type="EMBL" id="BAABCE010000001">
    <property type="protein sequence ID" value="GAA3523624.1"/>
    <property type="molecule type" value="Genomic_DNA"/>
</dbReference>
<evidence type="ECO:0000313" key="1">
    <source>
        <dbReference type="EMBL" id="GAA3523624.1"/>
    </source>
</evidence>
<comment type="caution">
    <text evidence="1">The sequence shown here is derived from an EMBL/GenBank/DDBJ whole genome shotgun (WGS) entry which is preliminary data.</text>
</comment>
<name>A0ABP6UYH6_9ACTN</name>